<dbReference type="Gene3D" id="3.90.1440.10">
    <property type="entry name" value="SecA, preprotein cross-linking domain"/>
    <property type="match status" value="1"/>
</dbReference>
<evidence type="ECO:0000259" key="6">
    <source>
        <dbReference type="PROSITE" id="PS51194"/>
    </source>
</evidence>
<dbReference type="PANTHER" id="PTHR30612">
    <property type="entry name" value="SECA INNER MEMBRANE COMPONENT OF SEC PROTEIN SECRETION SYSTEM"/>
    <property type="match status" value="1"/>
</dbReference>
<evidence type="ECO:0000259" key="5">
    <source>
        <dbReference type="PROSITE" id="PS51192"/>
    </source>
</evidence>
<dbReference type="GO" id="GO:0006605">
    <property type="term" value="P:protein targeting"/>
    <property type="evidence" value="ECO:0007669"/>
    <property type="project" value="InterPro"/>
</dbReference>
<organism evidence="8 9">
    <name type="scientific">Rotaria magnacalcarata</name>
    <dbReference type="NCBI Taxonomy" id="392030"/>
    <lineage>
        <taxon>Eukaryota</taxon>
        <taxon>Metazoa</taxon>
        <taxon>Spiralia</taxon>
        <taxon>Gnathifera</taxon>
        <taxon>Rotifera</taxon>
        <taxon>Eurotatoria</taxon>
        <taxon>Bdelloidea</taxon>
        <taxon>Philodinida</taxon>
        <taxon>Philodinidae</taxon>
        <taxon>Rotaria</taxon>
    </lineage>
</organism>
<keyword evidence="3" id="KW-0811">Translocation</keyword>
<dbReference type="GO" id="GO:0017038">
    <property type="term" value="P:protein import"/>
    <property type="evidence" value="ECO:0007669"/>
    <property type="project" value="InterPro"/>
</dbReference>
<accession>A0A820EJG3</accession>
<dbReference type="Gene3D" id="3.40.50.300">
    <property type="entry name" value="P-loop containing nucleotide triphosphate hydrolases"/>
    <property type="match status" value="2"/>
</dbReference>
<feature type="domain" description="Helicase C-terminal" evidence="6">
    <location>
        <begin position="473"/>
        <end position="633"/>
    </location>
</feature>
<name>A0A820EJG3_9BILA</name>
<dbReference type="InterPro" id="IPR014001">
    <property type="entry name" value="Helicase_ATP-bd"/>
</dbReference>
<keyword evidence="2" id="KW-0813">Transport</keyword>
<dbReference type="PANTHER" id="PTHR30612:SF0">
    <property type="entry name" value="CHLOROPLAST PROTEIN-TRANSPORTING ATPASE"/>
    <property type="match status" value="1"/>
</dbReference>
<evidence type="ECO:0000259" key="7">
    <source>
        <dbReference type="PROSITE" id="PS51196"/>
    </source>
</evidence>
<gene>
    <name evidence="8" type="ORF">UXM345_LOCUS30526</name>
</gene>
<dbReference type="GO" id="GO:0006886">
    <property type="term" value="P:intracellular protein transport"/>
    <property type="evidence" value="ECO:0007669"/>
    <property type="project" value="InterPro"/>
</dbReference>
<dbReference type="GO" id="GO:0005524">
    <property type="term" value="F:ATP binding"/>
    <property type="evidence" value="ECO:0007669"/>
    <property type="project" value="InterPro"/>
</dbReference>
<dbReference type="EMBL" id="CAJOBF010008053">
    <property type="protein sequence ID" value="CAF4247310.1"/>
    <property type="molecule type" value="Genomic_DNA"/>
</dbReference>
<evidence type="ECO:0000256" key="3">
    <source>
        <dbReference type="ARBA" id="ARBA00023010"/>
    </source>
</evidence>
<evidence type="ECO:0000313" key="9">
    <source>
        <dbReference type="Proteomes" id="UP000663842"/>
    </source>
</evidence>
<feature type="domain" description="SecA family profile" evidence="7">
    <location>
        <begin position="35"/>
        <end position="636"/>
    </location>
</feature>
<evidence type="ECO:0000256" key="2">
    <source>
        <dbReference type="ARBA" id="ARBA00022927"/>
    </source>
</evidence>
<keyword evidence="2" id="KW-0653">Protein transport</keyword>
<feature type="domain" description="Helicase ATP-binding" evidence="5">
    <location>
        <begin position="143"/>
        <end position="288"/>
    </location>
</feature>
<sequence length="1389" mass="157905">QLNKLLEVVHYENISFEQANEIVEKFNYLDWPDEIKKIVSSRFAIDNKSDRSAREIIDQMINQQNKKTNISRKSIKKTVLEGNEKSEVNREIQEILNLKSYQDNPEKYVRSHLDQIIPLILYAWSIANKPQFPKDTQIVALLLVIHSHDKGLLEQVRTGEGKTLIVGLIAAFLALCGHAVDIVSSNRDLAIEGEQKCRSFFQLLKLESGHICSENDEVNHQSYRSDLNTPQGNIVYGEVGTFQRDILEEEFNSKKIFGKRYENRNKSLIVDEVDNMCLDKARHVLYLSHEIESLKWLETLFINIWAAVLRTEMSNSDDISEHIKDISQFIKANVQNKNISVPDYMNEFVNYKIERWVDSAFQARIMREDDHFVLDIPKTDDQHIKKQKNIIVLDKDTGIEQYSTRWSHGLAQFLELKYRRKITVESLKAGLTGTLGSENSQSFLSDLYHVQFADLPTSRKKSYFQLPSKVSFEYGDWLDLIAKESIEQARERPVLVICENVEATENIWNELIRHGVPPHRIEKYRRDGDNVEERFRQQPATVGDIIIATNKGGRGTDIHVDSHVNSNGGMHVILSYLPENVRVEEQAFERTARNGAAGTGQFILQVEKSIYENMYELNQYPDNQRQKKLEDLSDIILEREKIQRDNKEAARLSDLKQKSILRLEVEEELFDKFNRFKKKISKEIFEPLFNDKSEKSKEKFLEVFENILKNRWAFWLDKVKNSIDDIETSQGKNILLNQFDSSFIKAIADVLQKTNFDSLLEKFIEKPEEAIQIGKVCLSENEVLRAKKCFEKGITCGDISGFSYMGLAFCIIKLKEEGNIQKQSRRELKKALRCLQAIKRNLMANLKIAEMLPQSATADILKKVSSKENFYQDQIKLKEYISQGGSEYFYQTDLPFGTKEEEGNKIRIFLKEKNIIKSGGLALYKYGDNRDEIDKSLDKILAKSGFENDKQMIQSILASLQGDIRSYKDDLKVNLKDFLDLQDQEEVPSELAFFEGSGLNKFLIIEEDKSWWDWNAFAVAMIGVAEVIGGTILIACGAVNIGGALLSEGIADMIYATMAGLWGQFSWKDWAIQKSISFSLSLMTAGIGKLASVGSTAAKIGSLSKAAMFAKIIKSAACDFATVCLTNILTEKIMEQIKDGVIPMIVNGIEENFLKGISNSINTKVRNLYVASENDSEFEKSCSEMKNNIDGALGKSIILPQQFDNIRIQVVSTLQNNYQQFAAGLANSSSKYAKMTATAIKATSMINRIWTAVQSVLQLTSAISTVTKIVDGAINTEEKNVNSKVMKDALIKARVDQLISIIKGYISSKLTKELDKILRQIISGTLKQIGKAMAQIAKAMSNGEVNEKNPIDKMKNANQNKDNDRNSQVIVEEPSTDQSSQNEQRNKDK</sequence>
<evidence type="ECO:0000313" key="8">
    <source>
        <dbReference type="EMBL" id="CAF4247310.1"/>
    </source>
</evidence>
<evidence type="ECO:0000256" key="4">
    <source>
        <dbReference type="SAM" id="MobiDB-lite"/>
    </source>
</evidence>
<evidence type="ECO:0008006" key="10">
    <source>
        <dbReference type="Google" id="ProtNLM"/>
    </source>
</evidence>
<dbReference type="InterPro" id="IPR027417">
    <property type="entry name" value="P-loop_NTPase"/>
</dbReference>
<dbReference type="SUPFAM" id="SSF52540">
    <property type="entry name" value="P-loop containing nucleoside triphosphate hydrolases"/>
    <property type="match status" value="2"/>
</dbReference>
<dbReference type="InterPro" id="IPR014018">
    <property type="entry name" value="SecA_motor_DEAD"/>
</dbReference>
<dbReference type="Proteomes" id="UP000663842">
    <property type="component" value="Unassembled WGS sequence"/>
</dbReference>
<evidence type="ECO:0000256" key="1">
    <source>
        <dbReference type="ARBA" id="ARBA00022490"/>
    </source>
</evidence>
<keyword evidence="1" id="KW-0963">Cytoplasm</keyword>
<feature type="compositionally biased region" description="Basic and acidic residues" evidence="4">
    <location>
        <begin position="1345"/>
        <end position="1365"/>
    </location>
</feature>
<reference evidence="8" key="1">
    <citation type="submission" date="2021-02" db="EMBL/GenBank/DDBJ databases">
        <authorList>
            <person name="Nowell W R."/>
        </authorList>
    </citation>
    <scope>NUCLEOTIDE SEQUENCE</scope>
</reference>
<dbReference type="GO" id="GO:0016020">
    <property type="term" value="C:membrane"/>
    <property type="evidence" value="ECO:0007669"/>
    <property type="project" value="InterPro"/>
</dbReference>
<feature type="non-terminal residue" evidence="8">
    <location>
        <position position="1"/>
    </location>
</feature>
<dbReference type="InterPro" id="IPR001650">
    <property type="entry name" value="Helicase_C-like"/>
</dbReference>
<dbReference type="InterPro" id="IPR011115">
    <property type="entry name" value="SecA_DEAD"/>
</dbReference>
<dbReference type="PROSITE" id="PS51194">
    <property type="entry name" value="HELICASE_CTER"/>
    <property type="match status" value="1"/>
</dbReference>
<proteinExistence type="predicted"/>
<dbReference type="Pfam" id="PF07517">
    <property type="entry name" value="SecA_DEAD"/>
    <property type="match status" value="1"/>
</dbReference>
<dbReference type="PROSITE" id="PS51196">
    <property type="entry name" value="SECA_MOTOR_DEAD"/>
    <property type="match status" value="1"/>
</dbReference>
<protein>
    <recommendedName>
        <fullName evidence="10">Protein translocase subunit SecA</fullName>
    </recommendedName>
</protein>
<dbReference type="PROSITE" id="PS51192">
    <property type="entry name" value="HELICASE_ATP_BIND_1"/>
    <property type="match status" value="1"/>
</dbReference>
<dbReference type="InterPro" id="IPR000185">
    <property type="entry name" value="SecA"/>
</dbReference>
<comment type="caution">
    <text evidence="8">The sequence shown here is derived from an EMBL/GenBank/DDBJ whole genome shotgun (WGS) entry which is preliminary data.</text>
</comment>
<feature type="region of interest" description="Disordered" evidence="4">
    <location>
        <begin position="1344"/>
        <end position="1389"/>
    </location>
</feature>